<evidence type="ECO:0000313" key="2">
    <source>
        <dbReference type="Proteomes" id="UP000289166"/>
    </source>
</evidence>
<feature type="non-terminal residue" evidence="1">
    <location>
        <position position="102"/>
    </location>
</feature>
<evidence type="ECO:0000313" key="1">
    <source>
        <dbReference type="EMBL" id="RXE57527.1"/>
    </source>
</evidence>
<reference evidence="2" key="1">
    <citation type="submission" date="2018-11" db="EMBL/GenBank/DDBJ databases">
        <title>Genome sequencing of a novel mesophilic and cellulolytic organism within the genus Hungateiclostridium.</title>
        <authorList>
            <person name="Rettenmaier R."/>
            <person name="Liebl W."/>
            <person name="Zverlov V."/>
        </authorList>
    </citation>
    <scope>NUCLEOTIDE SEQUENCE [LARGE SCALE GENOMIC DNA]</scope>
    <source>
        <strain evidence="2">N2K1</strain>
    </source>
</reference>
<proteinExistence type="predicted"/>
<organism evidence="1 2">
    <name type="scientific">Acetivibrio mesophilus</name>
    <dbReference type="NCBI Taxonomy" id="2487273"/>
    <lineage>
        <taxon>Bacteria</taxon>
        <taxon>Bacillati</taxon>
        <taxon>Bacillota</taxon>
        <taxon>Clostridia</taxon>
        <taxon>Eubacteriales</taxon>
        <taxon>Oscillospiraceae</taxon>
        <taxon>Acetivibrio</taxon>
    </lineage>
</organism>
<protein>
    <submittedName>
        <fullName evidence="1">Uncharacterized protein</fullName>
    </submittedName>
</protein>
<sequence>MLDKVNFLTKKVKDKAGRLKYVYDGTITNGASISSLDRSKLITYEYYDNGARKSVLYPEFAKNGQTYRYEEVYDYYPDGTLNNLINRRVKVVNQGTPIVDAE</sequence>
<keyword evidence="2" id="KW-1185">Reference proteome</keyword>
<dbReference type="AlphaFoldDB" id="A0A4Q0I1K0"/>
<gene>
    <name evidence="1" type="ORF">EFD62_17230</name>
</gene>
<dbReference type="Proteomes" id="UP000289166">
    <property type="component" value="Unassembled WGS sequence"/>
</dbReference>
<dbReference type="EMBL" id="RLII01000070">
    <property type="protein sequence ID" value="RXE57527.1"/>
    <property type="molecule type" value="Genomic_DNA"/>
</dbReference>
<comment type="caution">
    <text evidence="1">The sequence shown here is derived from an EMBL/GenBank/DDBJ whole genome shotgun (WGS) entry which is preliminary data.</text>
</comment>
<accession>A0A4Q0I1K0</accession>
<name>A0A4Q0I1K0_9FIRM</name>